<dbReference type="GO" id="GO:0005524">
    <property type="term" value="F:ATP binding"/>
    <property type="evidence" value="ECO:0007669"/>
    <property type="project" value="UniProtKB-KW"/>
</dbReference>
<dbReference type="EMBL" id="KX883789">
    <property type="protein sequence ID" value="APG77690.1"/>
    <property type="molecule type" value="Genomic_RNA"/>
</dbReference>
<dbReference type="SUPFAM" id="SSF52540">
    <property type="entry name" value="P-loop containing nucleoside triphosphate hydrolases"/>
    <property type="match status" value="1"/>
</dbReference>
<evidence type="ECO:0000259" key="5">
    <source>
        <dbReference type="PROSITE" id="PS51743"/>
    </source>
</evidence>
<dbReference type="GO" id="GO:0003723">
    <property type="term" value="F:RNA binding"/>
    <property type="evidence" value="ECO:0007669"/>
    <property type="project" value="InterPro"/>
</dbReference>
<evidence type="ECO:0000313" key="6">
    <source>
        <dbReference type="EMBL" id="APG77690.1"/>
    </source>
</evidence>
<accession>A0A1L3KJU9</accession>
<dbReference type="InterPro" id="IPR002588">
    <property type="entry name" value="Alphavirus-like_MT_dom"/>
</dbReference>
<protein>
    <submittedName>
        <fullName evidence="6">Uncharacterized protein</fullName>
    </submittedName>
</protein>
<dbReference type="PROSITE" id="PS51743">
    <property type="entry name" value="ALPHAVIRUS_MT"/>
    <property type="match status" value="1"/>
</dbReference>
<evidence type="ECO:0000259" key="4">
    <source>
        <dbReference type="PROSITE" id="PS51657"/>
    </source>
</evidence>
<dbReference type="GO" id="GO:0008174">
    <property type="term" value="F:mRNA methyltransferase activity"/>
    <property type="evidence" value="ECO:0007669"/>
    <property type="project" value="UniProtKB-UniRule"/>
</dbReference>
<dbReference type="Pfam" id="PF01660">
    <property type="entry name" value="Vmethyltransf"/>
    <property type="match status" value="1"/>
</dbReference>
<keyword evidence="3" id="KW-0547">Nucleotide-binding</keyword>
<dbReference type="PROSITE" id="PS51657">
    <property type="entry name" value="PSRV_HELICASE"/>
    <property type="match status" value="1"/>
</dbReference>
<evidence type="ECO:0000256" key="1">
    <source>
        <dbReference type="ARBA" id="ARBA00022679"/>
    </source>
</evidence>
<keyword evidence="3" id="KW-0067">ATP-binding</keyword>
<sequence length="1392" mass="156265">MDVQSIIDTSKSVNASILGSAEASAIFRNSLKNSYKIPVALKDSDKAKVKEVVNFPLVFLDEYSVTNDHAVLAALRGLVRDIMEKEFSISKTAERTLIVGAAMREVKKYNSNPHIHYYLHGSEGKDYDRIVRPALMAISRTLRQKAGKKDKRVFLPKEGQDGRLDERPVIKRYKHMEQIIHDYMTLNQLPATMHTEVVSANTLVFEDSIYNYDETSLVKLFNEAEANMAIGYGLFPMELLYPEMAPNSIYNFSVLPDGKAAITFNGGGYSNGYIHDHRCWATILRSPIISSGGTNLLVEIVSRAGPMMVFKIIRLSSSSKAINSVTAVRTIGLTDEENYVRVLDVWESVDRATGKVLRPLKYFSVRESEYSDLLNYLIALDPKSLTLTNAITYVRRKRGGVSLVNKELVAAWHLQSKDVHKFCLAVLLKAKTLHEKSNLIMENIDVTGIREKFYSFLRTAVKGIMWPVSTLFSWLLCENLSDSLVLYPQPEQFQKAQVMQQSWVEKLAAGKTEIGPSTDFFQPAPSLTTDHENEENVGHCPICNELYGKLGSQKIKCEHVTNSRVTLKLTDEQIAKLRTSLLDNDHDPMGLKNVKERAGKKLPPCGFEHQVTMRYIKGGPGCGKSHVIRALATQNDLILAPFTKLKPDYESVKADGETYDLLFKTTHRAMETTGCKRIFVDEFTSMPYEFLACVAYNNGAEEIILVGDDKQTKVQEPDEGMYIGNHVNLSSICTHTLLVNFRNPKDTVALLNKLYGYEMEANSNISHSMHVISGSQLPEGLGPHKKMAFTHASASINTGDEKMTVRSNQGGTTKTAVLYVSNMDGNILGSSELQIVAISRHTDKLFIVSDFSGPASAFTASLDLSADFYEHLQTYLTFTADEYKEVPFVDPVVDLVLPKYQPPSDSYLLGSEMMDPMAVDPNITSMNELESQVCGNGFSNGVASIDLVTPVNQRGHPSNTVAKFYSASAGLGLHYDKLKPFQTMAVMEARYLNFVPKFPFGYDQVKLATEIVDLWFREHMQVNYSAFGEPEIQTVLSGFLKSVREKKYPQRYRGIDNPEARLVRFHLKDIFKPKLSNVFDFFKVGQGISAWDTDVCAMFCGVFRILGKHMIACEKPHVLTDSHTSESDFIEKVTEQFQKLPGTALNGVTDGEMFDAQQNEFTQEIEKQFWLRLGVAENFLDMYYSFRKRYVMQATNVRGRAGCQKTSGEPGTLVNNGIVSKVLSNYIIRGEGPVGIVYKGDDFNKRQCNLVVNEDNKKTIEAVCPLKLKVNISEGSEFCGLIVANGYVFPSICRKLNKVMSHRFRDYKHFCEYQTSLRDFVKKMEKLDPAKVIALNAAVTKKTNFQVSVEYDAIISFSHISKDQFEAVFKRKVEGDSIPVFNDDAPKGIIMQ</sequence>
<keyword evidence="1" id="KW-0808">Transferase</keyword>
<organism evidence="6">
    <name type="scientific">Hubei Beny-like virus 1</name>
    <dbReference type="NCBI Taxonomy" id="1922831"/>
    <lineage>
        <taxon>Viruses</taxon>
        <taxon>Riboviria</taxon>
    </lineage>
</organism>
<dbReference type="InterPro" id="IPR001788">
    <property type="entry name" value="RNA-dep_RNA_pol_alsuvir"/>
</dbReference>
<evidence type="ECO:0000256" key="3">
    <source>
        <dbReference type="ARBA" id="ARBA00022840"/>
    </source>
</evidence>
<feature type="domain" description="Alphavirus-like MT" evidence="5">
    <location>
        <begin position="60"/>
        <end position="284"/>
    </location>
</feature>
<dbReference type="Pfam" id="PF00978">
    <property type="entry name" value="RdRP_2"/>
    <property type="match status" value="1"/>
</dbReference>
<feature type="domain" description="(+)RNA virus helicase C-terminal" evidence="4">
    <location>
        <begin position="582"/>
        <end position="882"/>
    </location>
</feature>
<dbReference type="Pfam" id="PF01443">
    <property type="entry name" value="Viral_helicase1"/>
    <property type="match status" value="1"/>
</dbReference>
<keyword evidence="2" id="KW-0548">Nucleotidyltransferase</keyword>
<dbReference type="InterPro" id="IPR027351">
    <property type="entry name" value="(+)RNA_virus_helicase_core_dom"/>
</dbReference>
<name>A0A1L3KJU9_9VIRU</name>
<evidence type="ECO:0000256" key="2">
    <source>
        <dbReference type="ARBA" id="ARBA00022695"/>
    </source>
</evidence>
<dbReference type="GO" id="GO:0006351">
    <property type="term" value="P:DNA-templated transcription"/>
    <property type="evidence" value="ECO:0007669"/>
    <property type="project" value="InterPro"/>
</dbReference>
<dbReference type="InterPro" id="IPR027417">
    <property type="entry name" value="P-loop_NTPase"/>
</dbReference>
<reference evidence="6" key="1">
    <citation type="journal article" date="2016" name="Nature">
        <title>Redefining the invertebrate RNA virosphere.</title>
        <authorList>
            <person name="Shi M."/>
            <person name="Lin X.D."/>
            <person name="Tian J.H."/>
            <person name="Chen L.J."/>
            <person name="Chen X."/>
            <person name="Li C.X."/>
            <person name="Qin X.C."/>
            <person name="Li J."/>
            <person name="Cao J.P."/>
            <person name="Eden J.S."/>
            <person name="Buchmann J."/>
            <person name="Wang W."/>
            <person name="Xu J."/>
            <person name="Holmes E.C."/>
            <person name="Zhang Y.Z."/>
        </authorList>
    </citation>
    <scope>NUCLEOTIDE SEQUENCE</scope>
    <source>
        <strain evidence="6">SCM50761</strain>
    </source>
</reference>
<dbReference type="InterPro" id="IPR043502">
    <property type="entry name" value="DNA/RNA_pol_sf"/>
</dbReference>
<dbReference type="GO" id="GO:0003968">
    <property type="term" value="F:RNA-directed RNA polymerase activity"/>
    <property type="evidence" value="ECO:0007669"/>
    <property type="project" value="InterPro"/>
</dbReference>
<proteinExistence type="predicted"/>
<dbReference type="GO" id="GO:0006396">
    <property type="term" value="P:RNA processing"/>
    <property type="evidence" value="ECO:0007669"/>
    <property type="project" value="InterPro"/>
</dbReference>
<dbReference type="GO" id="GO:0016556">
    <property type="term" value="P:mRNA modification"/>
    <property type="evidence" value="ECO:0007669"/>
    <property type="project" value="InterPro"/>
</dbReference>
<dbReference type="Gene3D" id="3.40.50.300">
    <property type="entry name" value="P-loop containing nucleotide triphosphate hydrolases"/>
    <property type="match status" value="2"/>
</dbReference>
<dbReference type="SUPFAM" id="SSF56672">
    <property type="entry name" value="DNA/RNA polymerases"/>
    <property type="match status" value="1"/>
</dbReference>